<name>A0A8S5RPA1_9VIRU</name>
<accession>A0A8S5RPA1</accession>
<protein>
    <submittedName>
        <fullName evidence="1">Uncharacterized protein</fullName>
    </submittedName>
</protein>
<evidence type="ECO:0000313" key="1">
    <source>
        <dbReference type="EMBL" id="DAE32917.1"/>
    </source>
</evidence>
<organism evidence="1">
    <name type="scientific">virus sp. ctBS918</name>
    <dbReference type="NCBI Taxonomy" id="2825807"/>
    <lineage>
        <taxon>Viruses</taxon>
    </lineage>
</organism>
<dbReference type="EMBL" id="BK059130">
    <property type="protein sequence ID" value="DAE32917.1"/>
    <property type="molecule type" value="Genomic_DNA"/>
</dbReference>
<proteinExistence type="predicted"/>
<reference evidence="1" key="1">
    <citation type="journal article" date="2021" name="Proc. Natl. Acad. Sci. U.S.A.">
        <title>A Catalog of Tens of Thousands of Viruses from Human Metagenomes Reveals Hidden Associations with Chronic Diseases.</title>
        <authorList>
            <person name="Tisza M.J."/>
            <person name="Buck C.B."/>
        </authorList>
    </citation>
    <scope>NUCLEOTIDE SEQUENCE</scope>
    <source>
        <strain evidence="1">CtBS918</strain>
    </source>
</reference>
<sequence>MFSKHLSYALTMDFVLCPCPLDNYNIIPFKILFKYFLRYFIIL</sequence>